<keyword evidence="3" id="KW-1185">Reference proteome</keyword>
<dbReference type="Proteomes" id="UP000800093">
    <property type="component" value="Unassembled WGS sequence"/>
</dbReference>
<sequence length="87" mass="10002">MPIFNGRVDTALLVLYGVLIFIAIVTGIHDRDSLCSIFRRWARRAMSQHPRDIEATAGLVAHVSSHMQFEVEQQPDLHRSFARWQTL</sequence>
<evidence type="ECO:0000313" key="3">
    <source>
        <dbReference type="Proteomes" id="UP000800093"/>
    </source>
</evidence>
<keyword evidence="1" id="KW-1133">Transmembrane helix</keyword>
<protein>
    <submittedName>
        <fullName evidence="2">Uncharacterized protein</fullName>
    </submittedName>
</protein>
<name>A0A9P4N9W0_9PLEO</name>
<dbReference type="AlphaFoldDB" id="A0A9P4N9W0"/>
<comment type="caution">
    <text evidence="2">The sequence shown here is derived from an EMBL/GenBank/DDBJ whole genome shotgun (WGS) entry which is preliminary data.</text>
</comment>
<keyword evidence="1" id="KW-0472">Membrane</keyword>
<evidence type="ECO:0000313" key="2">
    <source>
        <dbReference type="EMBL" id="KAF2269270.1"/>
    </source>
</evidence>
<accession>A0A9P4N9W0</accession>
<keyword evidence="1" id="KW-0812">Transmembrane</keyword>
<gene>
    <name evidence="2" type="ORF">CC78DRAFT_575372</name>
</gene>
<reference evidence="3" key="1">
    <citation type="journal article" date="2020" name="Stud. Mycol.">
        <title>101 Dothideomycetes genomes: A test case for predicting lifestyles and emergence of pathogens.</title>
        <authorList>
            <person name="Haridas S."/>
            <person name="Albert R."/>
            <person name="Binder M."/>
            <person name="Bloem J."/>
            <person name="LaButti K."/>
            <person name="Salamov A."/>
            <person name="Andreopoulos B."/>
            <person name="Baker S."/>
            <person name="Barry K."/>
            <person name="Bills G."/>
            <person name="Bluhm B."/>
            <person name="Cannon C."/>
            <person name="Castanera R."/>
            <person name="Culley D."/>
            <person name="Daum C."/>
            <person name="Ezra D."/>
            <person name="Gonzalez J."/>
            <person name="Henrissat B."/>
            <person name="Kuo A."/>
            <person name="Liang C."/>
            <person name="Lipzen A."/>
            <person name="Lutzoni F."/>
            <person name="Magnuson J."/>
            <person name="Mondo S."/>
            <person name="Nolan M."/>
            <person name="Ohm R."/>
            <person name="Pangilinan J."/>
            <person name="Park H.-J."/>
            <person name="Ramirez L."/>
            <person name="Alfaro M."/>
            <person name="Sun H."/>
            <person name="Tritt A."/>
            <person name="Yoshinaga Y."/>
            <person name="Zwiers L.-H."/>
            <person name="Turgeon B."/>
            <person name="Goodwin S."/>
            <person name="Spatafora J."/>
            <person name="Crous P."/>
            <person name="Grigoriev I."/>
        </authorList>
    </citation>
    <scope>NUCLEOTIDE SEQUENCE [LARGE SCALE GENOMIC DNA]</scope>
    <source>
        <strain evidence="3">CBS 304.66</strain>
    </source>
</reference>
<dbReference type="EMBL" id="ML986583">
    <property type="protein sequence ID" value="KAF2269270.1"/>
    <property type="molecule type" value="Genomic_DNA"/>
</dbReference>
<organism evidence="2 3">
    <name type="scientific">Lojkania enalia</name>
    <dbReference type="NCBI Taxonomy" id="147567"/>
    <lineage>
        <taxon>Eukaryota</taxon>
        <taxon>Fungi</taxon>
        <taxon>Dikarya</taxon>
        <taxon>Ascomycota</taxon>
        <taxon>Pezizomycotina</taxon>
        <taxon>Dothideomycetes</taxon>
        <taxon>Pleosporomycetidae</taxon>
        <taxon>Pleosporales</taxon>
        <taxon>Pleosporales incertae sedis</taxon>
        <taxon>Lojkania</taxon>
    </lineage>
</organism>
<proteinExistence type="predicted"/>
<feature type="transmembrane region" description="Helical" evidence="1">
    <location>
        <begin position="12"/>
        <end position="30"/>
    </location>
</feature>
<evidence type="ECO:0000256" key="1">
    <source>
        <dbReference type="SAM" id="Phobius"/>
    </source>
</evidence>